<dbReference type="Pfam" id="PF00884">
    <property type="entry name" value="Sulfatase"/>
    <property type="match status" value="1"/>
</dbReference>
<protein>
    <recommendedName>
        <fullName evidence="8">Sulfatase N-terminal domain-containing protein</fullName>
    </recommendedName>
</protein>
<sequence length="177" mass="18891">MVAAVLAVLSLLSLLTCGYLAWGSRRGGARDAPGNLLGEEPAVGAPRSQPHIIFILADDQGFRDVGYHGSEIRTPTLDKLAAEGVKLENYYVQPMCTPSRSQLITGNWVTGLTDIVLILVPQSDIFPLKLTTLETTVAFLLFTELCLTPGVPVASAGIGKIKERGSVAYPGDIKLLE</sequence>
<comment type="similarity">
    <text evidence="2">Belongs to the sulfatase family.</text>
</comment>
<keyword evidence="10" id="KW-1185">Reference proteome</keyword>
<dbReference type="InterPro" id="IPR017850">
    <property type="entry name" value="Alkaline_phosphatase_core_sf"/>
</dbReference>
<keyword evidence="6" id="KW-0325">Glycoprotein</keyword>
<keyword evidence="7" id="KW-0732">Signal</keyword>
<dbReference type="GO" id="GO:0008484">
    <property type="term" value="F:sulfuric ester hydrolase activity"/>
    <property type="evidence" value="ECO:0007669"/>
    <property type="project" value="InterPro"/>
</dbReference>
<feature type="domain" description="Sulfatase N-terminal" evidence="8">
    <location>
        <begin position="50"/>
        <end position="106"/>
    </location>
</feature>
<evidence type="ECO:0000313" key="10">
    <source>
        <dbReference type="Proteomes" id="UP000269221"/>
    </source>
</evidence>
<dbReference type="PROSITE" id="PS00523">
    <property type="entry name" value="SULFATASE_1"/>
    <property type="match status" value="1"/>
</dbReference>
<evidence type="ECO:0000256" key="6">
    <source>
        <dbReference type="ARBA" id="ARBA00023180"/>
    </source>
</evidence>
<dbReference type="STRING" id="333673.A0A3M0KKE9"/>
<comment type="cofactor">
    <cofactor evidence="1">
        <name>Ca(2+)</name>
        <dbReference type="ChEBI" id="CHEBI:29108"/>
    </cofactor>
</comment>
<proteinExistence type="inferred from homology"/>
<dbReference type="AlphaFoldDB" id="A0A3M0KKE9"/>
<dbReference type="InterPro" id="IPR047115">
    <property type="entry name" value="ARSB"/>
</dbReference>
<dbReference type="InterPro" id="IPR000917">
    <property type="entry name" value="Sulfatase_N"/>
</dbReference>
<accession>A0A3M0KKE9</accession>
<dbReference type="OrthoDB" id="103349at2759"/>
<dbReference type="EMBL" id="QRBI01000105">
    <property type="protein sequence ID" value="RMC13563.1"/>
    <property type="molecule type" value="Genomic_DNA"/>
</dbReference>
<reference evidence="9 10" key="1">
    <citation type="submission" date="2018-07" db="EMBL/GenBank/DDBJ databases">
        <title>A high quality draft genome assembly of the barn swallow (H. rustica rustica).</title>
        <authorList>
            <person name="Formenti G."/>
            <person name="Chiara M."/>
            <person name="Poveda L."/>
            <person name="Francoijs K.-J."/>
            <person name="Bonisoli-Alquati A."/>
            <person name="Canova L."/>
            <person name="Gianfranceschi L."/>
            <person name="Horner D.S."/>
            <person name="Saino N."/>
        </authorList>
    </citation>
    <scope>NUCLEOTIDE SEQUENCE [LARGE SCALE GENOMIC DNA]</scope>
    <source>
        <strain evidence="9">Chelidonia</strain>
        <tissue evidence="9">Blood</tissue>
    </source>
</reference>
<evidence type="ECO:0000256" key="2">
    <source>
        <dbReference type="ARBA" id="ARBA00008779"/>
    </source>
</evidence>
<dbReference type="GO" id="GO:0046872">
    <property type="term" value="F:metal ion binding"/>
    <property type="evidence" value="ECO:0007669"/>
    <property type="project" value="UniProtKB-KW"/>
</dbReference>
<feature type="signal peptide" evidence="7">
    <location>
        <begin position="1"/>
        <end position="23"/>
    </location>
</feature>
<dbReference type="InterPro" id="IPR024607">
    <property type="entry name" value="Sulfatase_CS"/>
</dbReference>
<dbReference type="PANTHER" id="PTHR10342">
    <property type="entry name" value="ARYLSULFATASE"/>
    <property type="match status" value="1"/>
</dbReference>
<keyword evidence="4" id="KW-0378">Hydrolase</keyword>
<name>A0A3M0KKE9_HIRRU</name>
<organism evidence="9 10">
    <name type="scientific">Hirundo rustica rustica</name>
    <dbReference type="NCBI Taxonomy" id="333673"/>
    <lineage>
        <taxon>Eukaryota</taxon>
        <taxon>Metazoa</taxon>
        <taxon>Chordata</taxon>
        <taxon>Craniata</taxon>
        <taxon>Vertebrata</taxon>
        <taxon>Euteleostomi</taxon>
        <taxon>Archelosauria</taxon>
        <taxon>Archosauria</taxon>
        <taxon>Dinosauria</taxon>
        <taxon>Saurischia</taxon>
        <taxon>Theropoda</taxon>
        <taxon>Coelurosauria</taxon>
        <taxon>Aves</taxon>
        <taxon>Neognathae</taxon>
        <taxon>Neoaves</taxon>
        <taxon>Telluraves</taxon>
        <taxon>Australaves</taxon>
        <taxon>Passeriformes</taxon>
        <taxon>Sylvioidea</taxon>
        <taxon>Hirundinidae</taxon>
        <taxon>Hirundo</taxon>
    </lineage>
</organism>
<evidence type="ECO:0000256" key="5">
    <source>
        <dbReference type="ARBA" id="ARBA00022837"/>
    </source>
</evidence>
<dbReference type="SUPFAM" id="SSF53649">
    <property type="entry name" value="Alkaline phosphatase-like"/>
    <property type="match status" value="1"/>
</dbReference>
<evidence type="ECO:0000313" key="9">
    <source>
        <dbReference type="EMBL" id="RMC13563.1"/>
    </source>
</evidence>
<evidence type="ECO:0000256" key="7">
    <source>
        <dbReference type="SAM" id="SignalP"/>
    </source>
</evidence>
<evidence type="ECO:0000256" key="4">
    <source>
        <dbReference type="ARBA" id="ARBA00022801"/>
    </source>
</evidence>
<dbReference type="PANTHER" id="PTHR10342:SF69">
    <property type="entry name" value="ARYLSULFATASE J"/>
    <property type="match status" value="1"/>
</dbReference>
<evidence type="ECO:0000256" key="1">
    <source>
        <dbReference type="ARBA" id="ARBA00001913"/>
    </source>
</evidence>
<dbReference type="Proteomes" id="UP000269221">
    <property type="component" value="Unassembled WGS sequence"/>
</dbReference>
<comment type="caution">
    <text evidence="9">The sequence shown here is derived from an EMBL/GenBank/DDBJ whole genome shotgun (WGS) entry which is preliminary data.</text>
</comment>
<keyword evidence="3" id="KW-0479">Metal-binding</keyword>
<dbReference type="Gene3D" id="3.40.720.10">
    <property type="entry name" value="Alkaline Phosphatase, subunit A"/>
    <property type="match status" value="1"/>
</dbReference>
<evidence type="ECO:0000256" key="3">
    <source>
        <dbReference type="ARBA" id="ARBA00022723"/>
    </source>
</evidence>
<feature type="chain" id="PRO_5017957910" description="Sulfatase N-terminal domain-containing protein" evidence="7">
    <location>
        <begin position="24"/>
        <end position="177"/>
    </location>
</feature>
<keyword evidence="5" id="KW-0106">Calcium</keyword>
<evidence type="ECO:0000259" key="8">
    <source>
        <dbReference type="Pfam" id="PF00884"/>
    </source>
</evidence>
<gene>
    <name evidence="9" type="ORF">DUI87_08639</name>
</gene>